<dbReference type="Proteomes" id="UP000298327">
    <property type="component" value="Unassembled WGS sequence"/>
</dbReference>
<keyword evidence="9" id="KW-1185">Reference proteome</keyword>
<evidence type="ECO:0000256" key="4">
    <source>
        <dbReference type="ARBA" id="ARBA00022729"/>
    </source>
</evidence>
<evidence type="ECO:0000256" key="3">
    <source>
        <dbReference type="ARBA" id="ARBA00022670"/>
    </source>
</evidence>
<dbReference type="EMBL" id="SEOQ01001166">
    <property type="protein sequence ID" value="TFY53350.1"/>
    <property type="molecule type" value="Genomic_DNA"/>
</dbReference>
<evidence type="ECO:0000256" key="2">
    <source>
        <dbReference type="ARBA" id="ARBA00022645"/>
    </source>
</evidence>
<keyword evidence="2 7" id="KW-0121">Carboxypeptidase</keyword>
<proteinExistence type="inferred from homology"/>
<protein>
    <recommendedName>
        <fullName evidence="7">Carboxypeptidase</fullName>
        <ecNumber evidence="7">3.4.16.-</ecNumber>
    </recommendedName>
</protein>
<dbReference type="GO" id="GO:0006508">
    <property type="term" value="P:proteolysis"/>
    <property type="evidence" value="ECO:0007669"/>
    <property type="project" value="UniProtKB-KW"/>
</dbReference>
<evidence type="ECO:0000256" key="5">
    <source>
        <dbReference type="ARBA" id="ARBA00022801"/>
    </source>
</evidence>
<dbReference type="PROSITE" id="PS00131">
    <property type="entry name" value="CARBOXYPEPT_SER_SER"/>
    <property type="match status" value="1"/>
</dbReference>
<reference evidence="8 9" key="1">
    <citation type="submission" date="2019-02" db="EMBL/GenBank/DDBJ databases">
        <title>Genome sequencing of the rare red list fungi Dentipellis fragilis.</title>
        <authorList>
            <person name="Buettner E."/>
            <person name="Kellner H."/>
        </authorList>
    </citation>
    <scope>NUCLEOTIDE SEQUENCE [LARGE SCALE GENOMIC DNA]</scope>
    <source>
        <strain evidence="8 9">DSM 105465</strain>
    </source>
</reference>
<keyword evidence="3 7" id="KW-0645">Protease</keyword>
<dbReference type="InterPro" id="IPR018202">
    <property type="entry name" value="Ser_caboxypep_ser_AS"/>
</dbReference>
<name>A0A4Y9XT77_9AGAM</name>
<gene>
    <name evidence="8" type="ORF">EVG20_g10154</name>
</gene>
<evidence type="ECO:0000313" key="9">
    <source>
        <dbReference type="Proteomes" id="UP000298327"/>
    </source>
</evidence>
<evidence type="ECO:0000256" key="1">
    <source>
        <dbReference type="ARBA" id="ARBA00009431"/>
    </source>
</evidence>
<keyword evidence="4" id="KW-0732">Signal</keyword>
<evidence type="ECO:0000256" key="6">
    <source>
        <dbReference type="ARBA" id="ARBA00023180"/>
    </source>
</evidence>
<dbReference type="InterPro" id="IPR029058">
    <property type="entry name" value="AB_hydrolase_fold"/>
</dbReference>
<keyword evidence="5 7" id="KW-0378">Hydrolase</keyword>
<dbReference type="STRING" id="205917.A0A4Y9XT77"/>
<organism evidence="8 9">
    <name type="scientific">Dentipellis fragilis</name>
    <dbReference type="NCBI Taxonomy" id="205917"/>
    <lineage>
        <taxon>Eukaryota</taxon>
        <taxon>Fungi</taxon>
        <taxon>Dikarya</taxon>
        <taxon>Basidiomycota</taxon>
        <taxon>Agaricomycotina</taxon>
        <taxon>Agaricomycetes</taxon>
        <taxon>Russulales</taxon>
        <taxon>Hericiaceae</taxon>
        <taxon>Dentipellis</taxon>
    </lineage>
</organism>
<dbReference type="GO" id="GO:0000324">
    <property type="term" value="C:fungal-type vacuole"/>
    <property type="evidence" value="ECO:0007669"/>
    <property type="project" value="TreeGrafter"/>
</dbReference>
<dbReference type="EC" id="3.4.16.-" evidence="7"/>
<dbReference type="Gene3D" id="1.10.287.410">
    <property type="match status" value="1"/>
</dbReference>
<comment type="caution">
    <text evidence="8">The sequence shown here is derived from an EMBL/GenBank/DDBJ whole genome shotgun (WGS) entry which is preliminary data.</text>
</comment>
<sequence length="398" mass="43587">MPPWDSLVPHNLNAVWSTQQTDSGIGIKIDPRGRKAFASHDLEVSHTRRGYLLALGLTATAAYARQQPLPMMPPASGVYDAGLFTPVESLSVLSVSEYTTLSHPFFPGVSARIKKTEFCDPTVSSYTGYIDISEAKHLFFYFFESRSNPDKDDVIFWTNGGPGCSSALGLFMELGPCRVANSTTATYHPESWNSNANVFFIDQPVNVGFSYSEYGEHVDTTEEAAEDIAAFIVLFFENFPAFKGRALHMAGESYGGRYIPLFSAAIYDQNAALVEAGITPINLTSAIIGNGYTDQLGMMLSYYDVTCTSASLPPIISISSCVRMKKALPRCEKALKAHCADSYDSMNCEAAWNFCSSEIISPFDATGINAYDLSKQCTGAVKDTLCYPETKFVFRFSV</sequence>
<dbReference type="SUPFAM" id="SSF53474">
    <property type="entry name" value="alpha/beta-Hydrolases"/>
    <property type="match status" value="1"/>
</dbReference>
<evidence type="ECO:0000313" key="8">
    <source>
        <dbReference type="EMBL" id="TFY53350.1"/>
    </source>
</evidence>
<dbReference type="GO" id="GO:0004185">
    <property type="term" value="F:serine-type carboxypeptidase activity"/>
    <property type="evidence" value="ECO:0007669"/>
    <property type="project" value="UniProtKB-UniRule"/>
</dbReference>
<dbReference type="PANTHER" id="PTHR11802:SF113">
    <property type="entry name" value="SERINE CARBOXYPEPTIDASE CTSA-4.1"/>
    <property type="match status" value="1"/>
</dbReference>
<dbReference type="PRINTS" id="PR00724">
    <property type="entry name" value="CRBOXYPTASEC"/>
</dbReference>
<dbReference type="Pfam" id="PF00450">
    <property type="entry name" value="Peptidase_S10"/>
    <property type="match status" value="1"/>
</dbReference>
<dbReference type="InterPro" id="IPR001563">
    <property type="entry name" value="Peptidase_S10"/>
</dbReference>
<dbReference type="PANTHER" id="PTHR11802">
    <property type="entry name" value="SERINE PROTEASE FAMILY S10 SERINE CARBOXYPEPTIDASE"/>
    <property type="match status" value="1"/>
</dbReference>
<dbReference type="AlphaFoldDB" id="A0A4Y9XT77"/>
<keyword evidence="6" id="KW-0325">Glycoprotein</keyword>
<evidence type="ECO:0000256" key="7">
    <source>
        <dbReference type="RuleBase" id="RU361156"/>
    </source>
</evidence>
<accession>A0A4Y9XT77</accession>
<dbReference type="OrthoDB" id="443318at2759"/>
<comment type="similarity">
    <text evidence="1 7">Belongs to the peptidase S10 family.</text>
</comment>
<dbReference type="Gene3D" id="3.40.50.1820">
    <property type="entry name" value="alpha/beta hydrolase"/>
    <property type="match status" value="1"/>
</dbReference>